<dbReference type="InterPro" id="IPR017937">
    <property type="entry name" value="Thioredoxin_CS"/>
</dbReference>
<dbReference type="GO" id="GO:0017004">
    <property type="term" value="P:cytochrome complex assembly"/>
    <property type="evidence" value="ECO:0007669"/>
    <property type="project" value="UniProtKB-KW"/>
</dbReference>
<dbReference type="GO" id="GO:0015036">
    <property type="term" value="F:disulfide oxidoreductase activity"/>
    <property type="evidence" value="ECO:0007669"/>
    <property type="project" value="InterPro"/>
</dbReference>
<dbReference type="InterPro" id="IPR013740">
    <property type="entry name" value="Redoxin"/>
</dbReference>
<organism evidence="7 8">
    <name type="scientific">Stakelama pacifica</name>
    <dbReference type="NCBI Taxonomy" id="517720"/>
    <lineage>
        <taxon>Bacteria</taxon>
        <taxon>Pseudomonadati</taxon>
        <taxon>Pseudomonadota</taxon>
        <taxon>Alphaproteobacteria</taxon>
        <taxon>Sphingomonadales</taxon>
        <taxon>Sphingomonadaceae</taxon>
        <taxon>Stakelama</taxon>
    </lineage>
</organism>
<dbReference type="NCBIfam" id="TIGR00385">
    <property type="entry name" value="dsbE"/>
    <property type="match status" value="1"/>
</dbReference>
<keyword evidence="8" id="KW-1185">Reference proteome</keyword>
<evidence type="ECO:0000256" key="5">
    <source>
        <dbReference type="ARBA" id="ARBA00023284"/>
    </source>
</evidence>
<evidence type="ECO:0000256" key="1">
    <source>
        <dbReference type="ARBA" id="ARBA00004196"/>
    </source>
</evidence>
<evidence type="ECO:0000256" key="3">
    <source>
        <dbReference type="ARBA" id="ARBA00022748"/>
    </source>
</evidence>
<dbReference type="PROSITE" id="PS00194">
    <property type="entry name" value="THIOREDOXIN_1"/>
    <property type="match status" value="1"/>
</dbReference>
<dbReference type="OrthoDB" id="9799347at2"/>
<evidence type="ECO:0000256" key="4">
    <source>
        <dbReference type="ARBA" id="ARBA00023157"/>
    </source>
</evidence>
<proteinExistence type="inferred from homology"/>
<dbReference type="InterPro" id="IPR036249">
    <property type="entry name" value="Thioredoxin-like_sf"/>
</dbReference>
<dbReference type="Pfam" id="PF08534">
    <property type="entry name" value="Redoxin"/>
    <property type="match status" value="1"/>
</dbReference>
<dbReference type="InterPro" id="IPR013766">
    <property type="entry name" value="Thioredoxin_domain"/>
</dbReference>
<keyword evidence="5" id="KW-0676">Redox-active center</keyword>
<comment type="caution">
    <text evidence="7">The sequence shown here is derived from an EMBL/GenBank/DDBJ whole genome shotgun (WGS) entry which is preliminary data.</text>
</comment>
<protein>
    <submittedName>
        <fullName evidence="7">Cytochrome c biogenesis protein CcmG/thiol:disulfide interchange protein DsbE</fullName>
    </submittedName>
</protein>
<dbReference type="RefSeq" id="WP_133494843.1">
    <property type="nucleotide sequence ID" value="NZ_BMLU01000003.1"/>
</dbReference>
<dbReference type="AlphaFoldDB" id="A0A4R6FRW2"/>
<dbReference type="PANTHER" id="PTHR42852:SF6">
    <property type="entry name" value="THIOL:DISULFIDE INTERCHANGE PROTEIN DSBE"/>
    <property type="match status" value="1"/>
</dbReference>
<dbReference type="EMBL" id="SNWD01000003">
    <property type="protein sequence ID" value="TDN84443.1"/>
    <property type="molecule type" value="Genomic_DNA"/>
</dbReference>
<keyword evidence="4" id="KW-1015">Disulfide bond</keyword>
<accession>A0A4R6FRW2</accession>
<dbReference type="SUPFAM" id="SSF52833">
    <property type="entry name" value="Thioredoxin-like"/>
    <property type="match status" value="1"/>
</dbReference>
<evidence type="ECO:0000313" key="7">
    <source>
        <dbReference type="EMBL" id="TDN84443.1"/>
    </source>
</evidence>
<dbReference type="Proteomes" id="UP000295493">
    <property type="component" value="Unassembled WGS sequence"/>
</dbReference>
<dbReference type="InterPro" id="IPR004799">
    <property type="entry name" value="Periplasmic_diS_OxRdtase_DsbE"/>
</dbReference>
<evidence type="ECO:0000256" key="2">
    <source>
        <dbReference type="ARBA" id="ARBA00007758"/>
    </source>
</evidence>
<evidence type="ECO:0000259" key="6">
    <source>
        <dbReference type="PROSITE" id="PS51352"/>
    </source>
</evidence>
<comment type="subcellular location">
    <subcellularLocation>
        <location evidence="1">Cell envelope</location>
    </subcellularLocation>
</comment>
<reference evidence="7 8" key="1">
    <citation type="submission" date="2019-03" db="EMBL/GenBank/DDBJ databases">
        <title>Genomic Encyclopedia of Type Strains, Phase IV (KMG-IV): sequencing the most valuable type-strain genomes for metagenomic binning, comparative biology and taxonomic classification.</title>
        <authorList>
            <person name="Goeker M."/>
        </authorList>
    </citation>
    <scope>NUCLEOTIDE SEQUENCE [LARGE SCALE GENOMIC DNA]</scope>
    <source>
        <strain evidence="7 8">DSM 25059</strain>
    </source>
</reference>
<keyword evidence="3" id="KW-0201">Cytochrome c-type biogenesis</keyword>
<dbReference type="InterPro" id="IPR050553">
    <property type="entry name" value="Thioredoxin_ResA/DsbE_sf"/>
</dbReference>
<dbReference type="PROSITE" id="PS51352">
    <property type="entry name" value="THIOREDOXIN_2"/>
    <property type="match status" value="1"/>
</dbReference>
<dbReference type="GO" id="GO:0030288">
    <property type="term" value="C:outer membrane-bounded periplasmic space"/>
    <property type="evidence" value="ECO:0007669"/>
    <property type="project" value="InterPro"/>
</dbReference>
<dbReference type="Gene3D" id="3.40.30.10">
    <property type="entry name" value="Glutaredoxin"/>
    <property type="match status" value="1"/>
</dbReference>
<comment type="similarity">
    <text evidence="2">Belongs to the thioredoxin family. DsbE subfamily.</text>
</comment>
<name>A0A4R6FRW2_9SPHN</name>
<dbReference type="PANTHER" id="PTHR42852">
    <property type="entry name" value="THIOL:DISULFIDE INTERCHANGE PROTEIN DSBE"/>
    <property type="match status" value="1"/>
</dbReference>
<gene>
    <name evidence="7" type="ORF">EV664_10383</name>
</gene>
<sequence>MKRWLLWVPLLVFAGVVLLVAMEMHRPADRTVFSRMVGKDLPAFDLKPMLADRPGIEPALYHQGKPRLVNIFASWCVPCAAEAPELAELAKRGVAIDAVAVRDTPEDVGAFLKRWGDPYARIGSDPMGRVQLALGSSGVPETFVIDGKGKIVKQHVGPIREDDIPGILAALEDAR</sequence>
<evidence type="ECO:0000313" key="8">
    <source>
        <dbReference type="Proteomes" id="UP000295493"/>
    </source>
</evidence>
<feature type="domain" description="Thioredoxin" evidence="6">
    <location>
        <begin position="35"/>
        <end position="175"/>
    </location>
</feature>